<gene>
    <name evidence="15" type="ORF">GCM10007391_01940</name>
</gene>
<dbReference type="SMART" id="SM00304">
    <property type="entry name" value="HAMP"/>
    <property type="match status" value="1"/>
</dbReference>
<dbReference type="Pfam" id="PF00672">
    <property type="entry name" value="HAMP"/>
    <property type="match status" value="1"/>
</dbReference>
<dbReference type="CDD" id="cd12913">
    <property type="entry name" value="PDC1_MCP_like"/>
    <property type="match status" value="1"/>
</dbReference>
<dbReference type="Pfam" id="PF00015">
    <property type="entry name" value="MCPsignal"/>
    <property type="match status" value="1"/>
</dbReference>
<evidence type="ECO:0000256" key="2">
    <source>
        <dbReference type="ARBA" id="ARBA00022475"/>
    </source>
</evidence>
<dbReference type="GO" id="GO:0006935">
    <property type="term" value="P:chemotaxis"/>
    <property type="evidence" value="ECO:0007669"/>
    <property type="project" value="UniProtKB-KW"/>
</dbReference>
<dbReference type="InterPro" id="IPR004089">
    <property type="entry name" value="MCPsignal_dom"/>
</dbReference>
<evidence type="ECO:0000256" key="5">
    <source>
        <dbReference type="ARBA" id="ARBA00022692"/>
    </source>
</evidence>
<feature type="domain" description="Methyl-accepting transducer" evidence="13">
    <location>
        <begin position="401"/>
        <end position="637"/>
    </location>
</feature>
<dbReference type="PANTHER" id="PTHR32089:SF39">
    <property type="entry name" value="METHYL-ACCEPTING CHEMOTAXIS PROTEIN HLYB"/>
    <property type="match status" value="1"/>
</dbReference>
<name>A0A918MUG6_9ALTE</name>
<evidence type="ECO:0000256" key="7">
    <source>
        <dbReference type="ARBA" id="ARBA00023136"/>
    </source>
</evidence>
<dbReference type="FunFam" id="1.10.287.950:FF:000001">
    <property type="entry name" value="Methyl-accepting chemotaxis sensory transducer"/>
    <property type="match status" value="1"/>
</dbReference>
<dbReference type="InterPro" id="IPR003660">
    <property type="entry name" value="HAMP_dom"/>
</dbReference>
<feature type="region of interest" description="Disordered" evidence="11">
    <location>
        <begin position="451"/>
        <end position="472"/>
    </location>
</feature>
<comment type="similarity">
    <text evidence="9">Belongs to the methyl-accepting chemotaxis (MCP) protein family.</text>
</comment>
<keyword evidence="6 12" id="KW-1133">Transmembrane helix</keyword>
<evidence type="ECO:0000256" key="1">
    <source>
        <dbReference type="ARBA" id="ARBA00004651"/>
    </source>
</evidence>
<dbReference type="CDD" id="cd11386">
    <property type="entry name" value="MCP_signal"/>
    <property type="match status" value="1"/>
</dbReference>
<accession>A0A918MUG6</accession>
<keyword evidence="16" id="KW-1185">Reference proteome</keyword>
<dbReference type="PANTHER" id="PTHR32089">
    <property type="entry name" value="METHYL-ACCEPTING CHEMOTAXIS PROTEIN MCPB"/>
    <property type="match status" value="1"/>
</dbReference>
<dbReference type="Pfam" id="PF02743">
    <property type="entry name" value="dCache_1"/>
    <property type="match status" value="1"/>
</dbReference>
<dbReference type="Proteomes" id="UP000631300">
    <property type="component" value="Unassembled WGS sequence"/>
</dbReference>
<organism evidence="15 16">
    <name type="scientific">Alteromonas halophila</name>
    <dbReference type="NCBI Taxonomy" id="516698"/>
    <lineage>
        <taxon>Bacteria</taxon>
        <taxon>Pseudomonadati</taxon>
        <taxon>Pseudomonadota</taxon>
        <taxon>Gammaproteobacteria</taxon>
        <taxon>Alteromonadales</taxon>
        <taxon>Alteromonadaceae</taxon>
        <taxon>Alteromonas/Salinimonas group</taxon>
        <taxon>Alteromonas</taxon>
    </lineage>
</organism>
<evidence type="ECO:0000256" key="10">
    <source>
        <dbReference type="PROSITE-ProRule" id="PRU00284"/>
    </source>
</evidence>
<evidence type="ECO:0000256" key="12">
    <source>
        <dbReference type="SAM" id="Phobius"/>
    </source>
</evidence>
<dbReference type="InterPro" id="IPR033479">
    <property type="entry name" value="dCache_1"/>
</dbReference>
<evidence type="ECO:0000256" key="3">
    <source>
        <dbReference type="ARBA" id="ARBA00022481"/>
    </source>
</evidence>
<keyword evidence="5 12" id="KW-0812">Transmembrane</keyword>
<reference evidence="15" key="1">
    <citation type="journal article" date="2014" name="Int. J. Syst. Evol. Microbiol.">
        <title>Complete genome sequence of Corynebacterium casei LMG S-19264T (=DSM 44701T), isolated from a smear-ripened cheese.</title>
        <authorList>
            <consortium name="US DOE Joint Genome Institute (JGI-PGF)"/>
            <person name="Walter F."/>
            <person name="Albersmeier A."/>
            <person name="Kalinowski J."/>
            <person name="Ruckert C."/>
        </authorList>
    </citation>
    <scope>NUCLEOTIDE SEQUENCE</scope>
    <source>
        <strain evidence="15">KCTC 22164</strain>
    </source>
</reference>
<dbReference type="RefSeq" id="WP_189403222.1">
    <property type="nucleotide sequence ID" value="NZ_BMXP01000001.1"/>
</dbReference>
<dbReference type="EMBL" id="BMXP01000001">
    <property type="protein sequence ID" value="GGW73854.1"/>
    <property type="molecule type" value="Genomic_DNA"/>
</dbReference>
<dbReference type="PROSITE" id="PS50111">
    <property type="entry name" value="CHEMOTAXIS_TRANSDUC_2"/>
    <property type="match status" value="1"/>
</dbReference>
<dbReference type="Gene3D" id="3.30.450.20">
    <property type="entry name" value="PAS domain"/>
    <property type="match status" value="2"/>
</dbReference>
<proteinExistence type="inferred from homology"/>
<comment type="subcellular location">
    <subcellularLocation>
        <location evidence="1">Cell membrane</location>
        <topology evidence="1">Multi-pass membrane protein</topology>
    </subcellularLocation>
</comment>
<dbReference type="SMART" id="SM00283">
    <property type="entry name" value="MA"/>
    <property type="match status" value="1"/>
</dbReference>
<protein>
    <submittedName>
        <fullName evidence="15">Methyl-accepting chemotaxis protein</fullName>
    </submittedName>
</protein>
<dbReference type="GO" id="GO:0007165">
    <property type="term" value="P:signal transduction"/>
    <property type="evidence" value="ECO:0007669"/>
    <property type="project" value="UniProtKB-KW"/>
</dbReference>
<dbReference type="Gene3D" id="1.10.287.950">
    <property type="entry name" value="Methyl-accepting chemotaxis protein"/>
    <property type="match status" value="1"/>
</dbReference>
<keyword evidence="8 10" id="KW-0807">Transducer</keyword>
<evidence type="ECO:0000256" key="4">
    <source>
        <dbReference type="ARBA" id="ARBA00022500"/>
    </source>
</evidence>
<dbReference type="PRINTS" id="PR00260">
    <property type="entry name" value="CHEMTRNSDUCR"/>
</dbReference>
<evidence type="ECO:0000313" key="15">
    <source>
        <dbReference type="EMBL" id="GGW73854.1"/>
    </source>
</evidence>
<dbReference type="PROSITE" id="PS50885">
    <property type="entry name" value="HAMP"/>
    <property type="match status" value="1"/>
</dbReference>
<evidence type="ECO:0000256" key="6">
    <source>
        <dbReference type="ARBA" id="ARBA00022989"/>
    </source>
</evidence>
<keyword evidence="2" id="KW-1003">Cell membrane</keyword>
<evidence type="ECO:0000256" key="11">
    <source>
        <dbReference type="SAM" id="MobiDB-lite"/>
    </source>
</evidence>
<reference evidence="15" key="2">
    <citation type="submission" date="2020-09" db="EMBL/GenBank/DDBJ databases">
        <authorList>
            <person name="Sun Q."/>
            <person name="Kim S."/>
        </authorList>
    </citation>
    <scope>NUCLEOTIDE SEQUENCE</scope>
    <source>
        <strain evidence="15">KCTC 22164</strain>
    </source>
</reference>
<feature type="transmembrane region" description="Helical" evidence="12">
    <location>
        <begin position="319"/>
        <end position="341"/>
    </location>
</feature>
<evidence type="ECO:0000256" key="9">
    <source>
        <dbReference type="ARBA" id="ARBA00029447"/>
    </source>
</evidence>
<feature type="domain" description="HAMP" evidence="14">
    <location>
        <begin position="342"/>
        <end position="396"/>
    </location>
</feature>
<evidence type="ECO:0000259" key="13">
    <source>
        <dbReference type="PROSITE" id="PS50111"/>
    </source>
</evidence>
<dbReference type="CDD" id="cd12912">
    <property type="entry name" value="PDC2_MCP_like"/>
    <property type="match status" value="1"/>
</dbReference>
<keyword evidence="3" id="KW-0488">Methylation</keyword>
<evidence type="ECO:0000259" key="14">
    <source>
        <dbReference type="PROSITE" id="PS50885"/>
    </source>
</evidence>
<dbReference type="AlphaFoldDB" id="A0A918MUG6"/>
<dbReference type="GO" id="GO:0004888">
    <property type="term" value="F:transmembrane signaling receptor activity"/>
    <property type="evidence" value="ECO:0007669"/>
    <property type="project" value="InterPro"/>
</dbReference>
<keyword evidence="4" id="KW-0145">Chemotaxis</keyword>
<evidence type="ECO:0000256" key="8">
    <source>
        <dbReference type="ARBA" id="ARBA00023224"/>
    </source>
</evidence>
<dbReference type="InterPro" id="IPR004090">
    <property type="entry name" value="Chemotax_Me-accpt_rcpt"/>
</dbReference>
<comment type="caution">
    <text evidence="15">The sequence shown here is derived from an EMBL/GenBank/DDBJ whole genome shotgun (WGS) entry which is preliminary data.</text>
</comment>
<dbReference type="CDD" id="cd06225">
    <property type="entry name" value="HAMP"/>
    <property type="match status" value="1"/>
</dbReference>
<sequence length="673" mass="72314">MKSLSLQKKFMLIVGGSIAVLLFITAVIAVNYVGSKTRETVEQDVASLVEVEALAVESFFAEYGGIAKAFLSSPFIHDFFYNHTQRGAAESAIPQSRDIYQLFKNISENDENIKSAFFGSALTGEYFYEVGRVGVDTEGPDAGDASKGYFATQRPWFNTAVETGQMYVTPPAVDSQDGSVSAVVQTPVTHRGKLIGVGGVDIAISTVGEVVDSIRYEGKGTAFLLDDAQNIVYFPKQGKSLPLSPPIASFDSVFENSSGFGELATQIANNDKGMIPVTWRGESYIAVFRHASLDTPQMNWSLGILIPESLITDPINDTITTAAVASLIIIIIIAGITFYAGSRITTPIVKMREAMAEIASGDGDLTKRLDIVRDDEIGALAAEFNRFTDKLRELLRQTASHTRAVAEAAAHLRDVSQDTSSQMKQERAQVDSVSTAVTQMAATVVEISENAAQSSEAATDADSRVGDGKRQAEEAMAEIRSLAESINEGVEVVSGLSQESDNIGAVIDVINGIAEQTNLLALNAAIEAARAGEQGRGFAVVADEVRSLASRTQDSTDDIRRMVERLQNMAEQTDKVMLQGKEKSQRGVEKTEQVVASLEQINTSIGTVHAQSQQIAKATEQQTVVAEDIDKSLVTITGLSDTTSQHAEELAAEATQLSGVSAELRELVNQFKI</sequence>
<feature type="compositionally biased region" description="Basic and acidic residues" evidence="11">
    <location>
        <begin position="461"/>
        <end position="472"/>
    </location>
</feature>
<keyword evidence="7 12" id="KW-0472">Membrane</keyword>
<dbReference type="SUPFAM" id="SSF58104">
    <property type="entry name" value="Methyl-accepting chemotaxis protein (MCP) signaling domain"/>
    <property type="match status" value="1"/>
</dbReference>
<dbReference type="GO" id="GO:0005886">
    <property type="term" value="C:plasma membrane"/>
    <property type="evidence" value="ECO:0007669"/>
    <property type="project" value="UniProtKB-SubCell"/>
</dbReference>
<evidence type="ECO:0000313" key="16">
    <source>
        <dbReference type="Proteomes" id="UP000631300"/>
    </source>
</evidence>